<dbReference type="GO" id="GO:0003723">
    <property type="term" value="F:RNA binding"/>
    <property type="evidence" value="ECO:0007669"/>
    <property type="project" value="UniProtKB-UniRule"/>
</dbReference>
<organism evidence="4 5">
    <name type="scientific">Centaurea solstitialis</name>
    <name type="common">yellow star-thistle</name>
    <dbReference type="NCBI Taxonomy" id="347529"/>
    <lineage>
        <taxon>Eukaryota</taxon>
        <taxon>Viridiplantae</taxon>
        <taxon>Streptophyta</taxon>
        <taxon>Embryophyta</taxon>
        <taxon>Tracheophyta</taxon>
        <taxon>Spermatophyta</taxon>
        <taxon>Magnoliopsida</taxon>
        <taxon>eudicotyledons</taxon>
        <taxon>Gunneridae</taxon>
        <taxon>Pentapetalae</taxon>
        <taxon>asterids</taxon>
        <taxon>campanulids</taxon>
        <taxon>Asterales</taxon>
        <taxon>Asteraceae</taxon>
        <taxon>Carduoideae</taxon>
        <taxon>Cardueae</taxon>
        <taxon>Centaureinae</taxon>
        <taxon>Centaurea</taxon>
    </lineage>
</organism>
<dbReference type="Gene3D" id="3.60.10.10">
    <property type="entry name" value="Endonuclease/exonuclease/phosphatase"/>
    <property type="match status" value="2"/>
</dbReference>
<evidence type="ECO:0000256" key="1">
    <source>
        <dbReference type="PROSITE-ProRule" id="PRU00176"/>
    </source>
</evidence>
<dbReference type="SUPFAM" id="SSF54928">
    <property type="entry name" value="RNA-binding domain, RBD"/>
    <property type="match status" value="1"/>
</dbReference>
<dbReference type="InterPro" id="IPR036691">
    <property type="entry name" value="Endo/exonu/phosph_ase_sf"/>
</dbReference>
<feature type="compositionally biased region" description="Basic and acidic residues" evidence="2">
    <location>
        <begin position="395"/>
        <end position="420"/>
    </location>
</feature>
<dbReference type="InterPro" id="IPR012677">
    <property type="entry name" value="Nucleotide-bd_a/b_plait_sf"/>
</dbReference>
<feature type="region of interest" description="Disordered" evidence="2">
    <location>
        <begin position="380"/>
        <end position="478"/>
    </location>
</feature>
<evidence type="ECO:0000313" key="5">
    <source>
        <dbReference type="Proteomes" id="UP001172457"/>
    </source>
</evidence>
<feature type="compositionally biased region" description="Polar residues" evidence="2">
    <location>
        <begin position="466"/>
        <end position="477"/>
    </location>
</feature>
<accession>A0AA38WDH2</accession>
<dbReference type="Pfam" id="PF00078">
    <property type="entry name" value="RVT_1"/>
    <property type="match status" value="1"/>
</dbReference>
<dbReference type="EMBL" id="JARYMX010000003">
    <property type="protein sequence ID" value="KAJ9556592.1"/>
    <property type="molecule type" value="Genomic_DNA"/>
</dbReference>
<keyword evidence="5" id="KW-1185">Reference proteome</keyword>
<dbReference type="CDD" id="cd00590">
    <property type="entry name" value="RRM_SF"/>
    <property type="match status" value="1"/>
</dbReference>
<evidence type="ECO:0000256" key="2">
    <source>
        <dbReference type="SAM" id="MobiDB-lite"/>
    </source>
</evidence>
<protein>
    <recommendedName>
        <fullName evidence="3">RRM domain-containing protein</fullName>
    </recommendedName>
</protein>
<feature type="compositionally biased region" description="Polar residues" evidence="2">
    <location>
        <begin position="443"/>
        <end position="455"/>
    </location>
</feature>
<evidence type="ECO:0000259" key="3">
    <source>
        <dbReference type="PROSITE" id="PS50102"/>
    </source>
</evidence>
<dbReference type="InterPro" id="IPR035979">
    <property type="entry name" value="RBD_domain_sf"/>
</dbReference>
<comment type="caution">
    <text evidence="4">The sequence shown here is derived from an EMBL/GenBank/DDBJ whole genome shotgun (WGS) entry which is preliminary data.</text>
</comment>
<dbReference type="CDD" id="cd01650">
    <property type="entry name" value="RT_nLTR_like"/>
    <property type="match status" value="1"/>
</dbReference>
<reference evidence="4" key="1">
    <citation type="submission" date="2023-03" db="EMBL/GenBank/DDBJ databases">
        <title>Chromosome-scale reference genome and RAD-based genetic map of yellow starthistle (Centaurea solstitialis) reveal putative structural variation and QTLs associated with invader traits.</title>
        <authorList>
            <person name="Reatini B."/>
            <person name="Cang F.A."/>
            <person name="Jiang Q."/>
            <person name="Mckibben M.T.W."/>
            <person name="Barker M.S."/>
            <person name="Rieseberg L.H."/>
            <person name="Dlugosch K.M."/>
        </authorList>
    </citation>
    <scope>NUCLEOTIDE SEQUENCE</scope>
    <source>
        <strain evidence="4">CAN-66</strain>
        <tissue evidence="4">Leaf</tissue>
    </source>
</reference>
<keyword evidence="1" id="KW-0694">RNA-binding</keyword>
<dbReference type="PANTHER" id="PTHR31635">
    <property type="entry name" value="REVERSE TRANSCRIPTASE DOMAIN-CONTAINING PROTEIN-RELATED"/>
    <property type="match status" value="1"/>
</dbReference>
<dbReference type="InterPro" id="IPR000504">
    <property type="entry name" value="RRM_dom"/>
</dbReference>
<feature type="domain" description="RRM" evidence="3">
    <location>
        <begin position="20"/>
        <end position="97"/>
    </location>
</feature>
<feature type="compositionally biased region" description="Basic and acidic residues" evidence="2">
    <location>
        <begin position="430"/>
        <end position="442"/>
    </location>
</feature>
<dbReference type="SUPFAM" id="SSF56219">
    <property type="entry name" value="DNase I-like"/>
    <property type="match status" value="1"/>
</dbReference>
<name>A0AA38WDH2_9ASTR</name>
<dbReference type="InterPro" id="IPR000477">
    <property type="entry name" value="RT_dom"/>
</dbReference>
<dbReference type="PANTHER" id="PTHR31635:SF196">
    <property type="entry name" value="REVERSE TRANSCRIPTASE DOMAIN-CONTAINING PROTEIN-RELATED"/>
    <property type="match status" value="1"/>
</dbReference>
<gene>
    <name evidence="4" type="ORF">OSB04_011206</name>
</gene>
<proteinExistence type="predicted"/>
<dbReference type="Proteomes" id="UP001172457">
    <property type="component" value="Chromosome 3"/>
</dbReference>
<dbReference type="AlphaFoldDB" id="A0AA38WDH2"/>
<dbReference type="Gene3D" id="3.30.70.330">
    <property type="match status" value="1"/>
</dbReference>
<sequence length="1192" mass="134316">MEKRSRHSPFGRDNLNQKAWTFFFSNFLEKESESSMWKTFACLGVVVDLYIARKKSNWGKRFGFVRFIKVKNWRSMEDDLNNIWIGNFKIRANLARFGRNVSSFNRGSGGRTERKPITIPRSSSYAGNDKWSRSFADVVKGGSGVNSLSGAKVVKTHKEVVLHSSKENLVKLESSLIGELKSFDELNSIGEIGNMEGWPEVRVSYIGGLSVQLDFTSNKSAIDFLERAGAVWKDWVISLRRWSIECPPSSRIALLDIHGIPLQAWNVESLITIGKLWGDVVNSNLEGARGCNKSASQVFVLTKKMDWIMDTVEALIDNVKYSIRVIERVWDGWESGEIMYSDRETINRNCRDDASSWTSKFGGESNANLPTENLEGPMISEPAANSPVSTPVVGHEVEGSPKHLDDREELKEVSRSRSETIRMGGCTEELSGKLEQPARDNQTHSLSVISPNDVDQSGPWPKRSGPLNSIGSPASSKTCRRGQVAYEGSIGDCYAEEDADSDYAREEGDGWLPQCKIDGMERRKKRAKKFKAMKSPCNCARRKRGFACKHSKTEPCNCARRKRGFACKHSKTEGSTVGKSFILERDNQDSSDSENLIRLMLKLLSWNANGMGKEYKRLWAKEAVKTHKISFLCVQETKLAISSVGQVRSIWGNYNMDFAALDLTGNSSGIITIRDGSLFTVNRTVEIDGFVLVSGKSWYWRSTIEWRQSWPVGPAVQEERKADSRGRQVTKTFRLVSSCSLRSRRTRDQHSLDSCGRGCILHQLLFRGREVSLRVEPAKDDGKIWWDLRVRSRMEKQDRRKKNNSKLGVINVYAPQSTNSKKTLWDNILKELQSESDVAWLVCGDFNEVRSAEERKGSVVDPRGTKAFNEFIATAGLFDLRLGGRKFTYLVNQNFLDIWPLANALALPRVLSDHCPILLDSQGNDFGPTPFKLFNSWLNNPEFEALVKEKWKDDMSACEISSKIDILSWKLRRLKSDIKIWSTLSRQKNEAEIINLKNKISALDLLAEPAEPAGRDACEGKSTTCTQGKDFVAAVKYFETHNNINSGSNSSFITLIPKIKDPQSLADYRPINLIGCVSKVIAKVLAERLKNVVGSVISNSQTTFIKGRNILDGPLMVNELINWAKMLRKKMLIFKVDFAKAFDSLNWNFLDSILIQMGFGDKWRDWMKGCICTAKVSVLVNGRQRSSTRGRG</sequence>
<dbReference type="PROSITE" id="PS50102">
    <property type="entry name" value="RRM"/>
    <property type="match status" value="1"/>
</dbReference>
<evidence type="ECO:0000313" key="4">
    <source>
        <dbReference type="EMBL" id="KAJ9556592.1"/>
    </source>
</evidence>